<dbReference type="Proteomes" id="UP000054495">
    <property type="component" value="Unassembled WGS sequence"/>
</dbReference>
<evidence type="ECO:0000313" key="2">
    <source>
        <dbReference type="EMBL" id="EPB73195.1"/>
    </source>
</evidence>
<gene>
    <name evidence="2" type="ORF">ANCCEY_07702</name>
</gene>
<dbReference type="Pfam" id="PF02931">
    <property type="entry name" value="Neur_chan_LBD"/>
    <property type="match status" value="1"/>
</dbReference>
<dbReference type="InterPro" id="IPR006202">
    <property type="entry name" value="Neur_chan_lig-bd"/>
</dbReference>
<organism evidence="2 3">
    <name type="scientific">Ancylostoma ceylanicum</name>
    <dbReference type="NCBI Taxonomy" id="53326"/>
    <lineage>
        <taxon>Eukaryota</taxon>
        <taxon>Metazoa</taxon>
        <taxon>Ecdysozoa</taxon>
        <taxon>Nematoda</taxon>
        <taxon>Chromadorea</taxon>
        <taxon>Rhabditida</taxon>
        <taxon>Rhabditina</taxon>
        <taxon>Rhabditomorpha</taxon>
        <taxon>Strongyloidea</taxon>
        <taxon>Ancylostomatidae</taxon>
        <taxon>Ancylostomatinae</taxon>
        <taxon>Ancylostoma</taxon>
    </lineage>
</organism>
<dbReference type="GO" id="GO:0005230">
    <property type="term" value="F:extracellular ligand-gated monoatomic ion channel activity"/>
    <property type="evidence" value="ECO:0007669"/>
    <property type="project" value="InterPro"/>
</dbReference>
<evidence type="ECO:0000259" key="1">
    <source>
        <dbReference type="Pfam" id="PF02931"/>
    </source>
</evidence>
<keyword evidence="3" id="KW-1185">Reference proteome</keyword>
<dbReference type="Gene3D" id="2.70.170.10">
    <property type="entry name" value="Neurotransmitter-gated ion-channel ligand-binding domain"/>
    <property type="match status" value="1"/>
</dbReference>
<evidence type="ECO:0000313" key="3">
    <source>
        <dbReference type="Proteomes" id="UP000054495"/>
    </source>
</evidence>
<proteinExistence type="predicted"/>
<dbReference type="AlphaFoldDB" id="A0A0D6LM72"/>
<reference evidence="2 3" key="1">
    <citation type="submission" date="2013-05" db="EMBL/GenBank/DDBJ databases">
        <title>Draft genome of the parasitic nematode Anyclostoma ceylanicum.</title>
        <authorList>
            <person name="Mitreva M."/>
        </authorList>
    </citation>
    <scope>NUCLEOTIDE SEQUENCE [LARGE SCALE GENOMIC DNA]</scope>
</reference>
<dbReference type="EMBL" id="KE125001">
    <property type="protein sequence ID" value="EPB73195.1"/>
    <property type="molecule type" value="Genomic_DNA"/>
</dbReference>
<dbReference type="GO" id="GO:0016020">
    <property type="term" value="C:membrane"/>
    <property type="evidence" value="ECO:0007669"/>
    <property type="project" value="InterPro"/>
</dbReference>
<name>A0A0D6LM72_9BILA</name>
<feature type="domain" description="Neurotransmitter-gated ion-channel ligand-binding" evidence="1">
    <location>
        <begin position="4"/>
        <end position="39"/>
    </location>
</feature>
<protein>
    <recommendedName>
        <fullName evidence="1">Neurotransmitter-gated ion-channel ligand-binding domain-containing protein</fullName>
    </recommendedName>
</protein>
<accession>A0A0D6LM72</accession>
<dbReference type="InterPro" id="IPR036734">
    <property type="entry name" value="Neur_chan_lig-bd_sf"/>
</dbReference>
<dbReference type="SUPFAM" id="SSF63712">
    <property type="entry name" value="Nicotinic receptor ligand binding domain-like"/>
    <property type="match status" value="1"/>
</dbReference>
<sequence length="78" mass="9205">MRAKYWIDEFLQWNPSSYEGATEIFLSSTDIWIPEFSLYYRGAIMGKFFEKLSIGQTIRQKCKTLCKKLADEADERLP</sequence>